<evidence type="ECO:0008006" key="3">
    <source>
        <dbReference type="Google" id="ProtNLM"/>
    </source>
</evidence>
<gene>
    <name evidence="1" type="ORF">D7U36_06355</name>
</gene>
<evidence type="ECO:0000313" key="2">
    <source>
        <dbReference type="Proteomes" id="UP000279336"/>
    </source>
</evidence>
<organism evidence="1 2">
    <name type="scientific">Propionibacterium australiense</name>
    <dbReference type="NCBI Taxonomy" id="119981"/>
    <lineage>
        <taxon>Bacteria</taxon>
        <taxon>Bacillati</taxon>
        <taxon>Actinomycetota</taxon>
        <taxon>Actinomycetes</taxon>
        <taxon>Propionibacteriales</taxon>
        <taxon>Propionibacteriaceae</taxon>
        <taxon>Propionibacterium</taxon>
    </lineage>
</organism>
<dbReference type="EMBL" id="RCIW01000008">
    <property type="protein sequence ID" value="RLP10189.1"/>
    <property type="molecule type" value="Genomic_DNA"/>
</dbReference>
<evidence type="ECO:0000313" key="1">
    <source>
        <dbReference type="EMBL" id="RLP10189.1"/>
    </source>
</evidence>
<dbReference type="InterPro" id="IPR012685">
    <property type="entry name" value="CHP02304_F390_synth-rel"/>
</dbReference>
<name>A0A8B3FJL0_9ACTN</name>
<dbReference type="PANTHER" id="PTHR36932">
    <property type="entry name" value="CAPSULAR POLYSACCHARIDE BIOSYNTHESIS PROTEIN"/>
    <property type="match status" value="1"/>
</dbReference>
<protein>
    <recommendedName>
        <fullName evidence="3">Adenylate-forming enzyme</fullName>
    </recommendedName>
</protein>
<reference evidence="1 2" key="1">
    <citation type="submission" date="2018-10" db="EMBL/GenBank/DDBJ databases">
        <title>Propionibacterium australiense Genome Sequencing and Assembly.</title>
        <authorList>
            <person name="Bernier A.-M."/>
            <person name="Bernard K."/>
        </authorList>
    </citation>
    <scope>NUCLEOTIDE SEQUENCE [LARGE SCALE GENOMIC DNA]</scope>
    <source>
        <strain evidence="1 2">NML98A078</strain>
    </source>
</reference>
<dbReference type="NCBIfam" id="TIGR02304">
    <property type="entry name" value="aden_form_hyp"/>
    <property type="match status" value="1"/>
</dbReference>
<accession>A0A8B3FJL0</accession>
<dbReference type="OrthoDB" id="580775at2"/>
<dbReference type="AlphaFoldDB" id="A0A8B3FJL0"/>
<proteinExistence type="predicted"/>
<sequence>MTGTAMGTDVLAGARFAARIARAAIREHRLRFTDRRALEAHQERLARRQIAWLAEHSPYTRERLSRQGLSPAQWRALEAIGKTEMMANFDSLNTQGLRLDDVLAVGRRAEQSRDFTPTMTGTDGRITVGLSTGTSGAQGVFIVSDAERAAWAGCVLPHTVPDWPRGLLRAHRVAFFLRAEGGLYRSVEAARMVFRFFDLLRPVEQLAAELADYGPTILVGPPSVLRAIADAGGAVPVERAISVAEVLEDDDRTVIESSFGPLVQVYQATEGVLALPCRRGQLHLNEAHLVVETEDLGDGLVSPIITDLRRRSQPMVRHRLNDALVLGGDCPCGQAARRVERIVGRCDDALLFEADGRTLRVWPDFVRAELALLGAGDYLVDQRSDGLHARHAGSSPVPSAGP</sequence>
<dbReference type="InterPro" id="IPR053158">
    <property type="entry name" value="CapK_Type1_Caps_Biosynth"/>
</dbReference>
<dbReference type="SUPFAM" id="SSF56801">
    <property type="entry name" value="Acetyl-CoA synthetase-like"/>
    <property type="match status" value="1"/>
</dbReference>
<dbReference type="PANTHER" id="PTHR36932:SF1">
    <property type="entry name" value="CAPSULAR POLYSACCHARIDE BIOSYNTHESIS PROTEIN"/>
    <property type="match status" value="1"/>
</dbReference>
<dbReference type="InterPro" id="IPR042099">
    <property type="entry name" value="ANL_N_sf"/>
</dbReference>
<dbReference type="Proteomes" id="UP000279336">
    <property type="component" value="Unassembled WGS sequence"/>
</dbReference>
<dbReference type="Gene3D" id="3.40.50.12780">
    <property type="entry name" value="N-terminal domain of ligase-like"/>
    <property type="match status" value="1"/>
</dbReference>
<comment type="caution">
    <text evidence="1">The sequence shown here is derived from an EMBL/GenBank/DDBJ whole genome shotgun (WGS) entry which is preliminary data.</text>
</comment>